<reference evidence="1" key="1">
    <citation type="submission" date="2020-07" db="EMBL/GenBank/DDBJ databases">
        <title>Highly diverse flavobacterial phages as mortality factor during North Sea spring blooms.</title>
        <authorList>
            <person name="Bartlau N."/>
            <person name="Wichels A."/>
            <person name="Krohne G."/>
            <person name="Adriaenssens E.M."/>
            <person name="Heins A."/>
            <person name="Fuchs B.M."/>
            <person name="Amann R."/>
            <person name="Moraru C."/>
        </authorList>
    </citation>
    <scope>NUCLEOTIDE SEQUENCE</scope>
</reference>
<proteinExistence type="predicted"/>
<accession>A0A8E4ZL52</accession>
<gene>
    <name evidence="1" type="ORF">Ingeline1_13</name>
</gene>
<sequence>MKKITIYFTAAVILITSASCIKDAGDSEIYHNLNYEPPIDKGVPPPTNG</sequence>
<dbReference type="PROSITE" id="PS51257">
    <property type="entry name" value="PROKAR_LIPOPROTEIN"/>
    <property type="match status" value="1"/>
</dbReference>
<organism evidence="1 2">
    <name type="scientific">Cellulophaga phage Ingeline_1</name>
    <dbReference type="NCBI Taxonomy" id="2745674"/>
    <lineage>
        <taxon>Viruses</taxon>
        <taxon>Duplodnaviria</taxon>
        <taxon>Heunggongvirae</taxon>
        <taxon>Uroviricota</taxon>
        <taxon>Caudoviricetes</taxon>
        <taxon>Duneviridae</taxon>
        <taxon>Ingelinevirus</taxon>
        <taxon>Ingelinevirus ingeline</taxon>
    </lineage>
</organism>
<evidence type="ECO:0000313" key="1">
    <source>
        <dbReference type="EMBL" id="QQV89957.1"/>
    </source>
</evidence>
<protein>
    <recommendedName>
        <fullName evidence="3">Lipoprotein</fullName>
    </recommendedName>
</protein>
<dbReference type="EMBL" id="MT732435">
    <property type="protein sequence ID" value="QQV89957.1"/>
    <property type="molecule type" value="Genomic_DNA"/>
</dbReference>
<keyword evidence="2" id="KW-1185">Reference proteome</keyword>
<evidence type="ECO:0000313" key="2">
    <source>
        <dbReference type="Proteomes" id="UP000693804"/>
    </source>
</evidence>
<dbReference type="Proteomes" id="UP000693804">
    <property type="component" value="Segment"/>
</dbReference>
<evidence type="ECO:0008006" key="3">
    <source>
        <dbReference type="Google" id="ProtNLM"/>
    </source>
</evidence>
<name>A0A8E4ZL52_9CAUD</name>